<dbReference type="Proteomes" id="UP000276133">
    <property type="component" value="Unassembled WGS sequence"/>
</dbReference>
<name>A0A3M7RDZ5_BRAPC</name>
<keyword evidence="3" id="KW-1185">Reference proteome</keyword>
<sequence>MLFTNFENQNQVNQINFYILVAPYLATSHKDIFDVVTESHIWVFMFNLLNLMYLGDYFLLFGAHGSETKKEILAFLFTLIIINGSKA</sequence>
<keyword evidence="1" id="KW-0812">Transmembrane</keyword>
<feature type="transmembrane region" description="Helical" evidence="1">
    <location>
        <begin position="41"/>
        <end position="60"/>
    </location>
</feature>
<gene>
    <name evidence="2" type="ORF">BpHYR1_054351</name>
</gene>
<keyword evidence="1" id="KW-0472">Membrane</keyword>
<evidence type="ECO:0000256" key="1">
    <source>
        <dbReference type="SAM" id="Phobius"/>
    </source>
</evidence>
<evidence type="ECO:0000313" key="3">
    <source>
        <dbReference type="Proteomes" id="UP000276133"/>
    </source>
</evidence>
<keyword evidence="1" id="KW-1133">Transmembrane helix</keyword>
<proteinExistence type="predicted"/>
<protein>
    <submittedName>
        <fullName evidence="2">Uncharacterized protein</fullName>
    </submittedName>
</protein>
<dbReference type="EMBL" id="REGN01003608">
    <property type="protein sequence ID" value="RNA21746.1"/>
    <property type="molecule type" value="Genomic_DNA"/>
</dbReference>
<reference evidence="2 3" key="1">
    <citation type="journal article" date="2018" name="Sci. Rep.">
        <title>Genomic signatures of local adaptation to the degree of environmental predictability in rotifers.</title>
        <authorList>
            <person name="Franch-Gras L."/>
            <person name="Hahn C."/>
            <person name="Garcia-Roger E.M."/>
            <person name="Carmona M.J."/>
            <person name="Serra M."/>
            <person name="Gomez A."/>
        </authorList>
    </citation>
    <scope>NUCLEOTIDE SEQUENCE [LARGE SCALE GENOMIC DNA]</scope>
    <source>
        <strain evidence="2">HYR1</strain>
    </source>
</reference>
<organism evidence="2 3">
    <name type="scientific">Brachionus plicatilis</name>
    <name type="common">Marine rotifer</name>
    <name type="synonym">Brachionus muelleri</name>
    <dbReference type="NCBI Taxonomy" id="10195"/>
    <lineage>
        <taxon>Eukaryota</taxon>
        <taxon>Metazoa</taxon>
        <taxon>Spiralia</taxon>
        <taxon>Gnathifera</taxon>
        <taxon>Rotifera</taxon>
        <taxon>Eurotatoria</taxon>
        <taxon>Monogononta</taxon>
        <taxon>Pseudotrocha</taxon>
        <taxon>Ploima</taxon>
        <taxon>Brachionidae</taxon>
        <taxon>Brachionus</taxon>
    </lineage>
</organism>
<evidence type="ECO:0000313" key="2">
    <source>
        <dbReference type="EMBL" id="RNA21746.1"/>
    </source>
</evidence>
<comment type="caution">
    <text evidence="2">The sequence shown here is derived from an EMBL/GenBank/DDBJ whole genome shotgun (WGS) entry which is preliminary data.</text>
</comment>
<accession>A0A3M7RDZ5</accession>
<dbReference type="AlphaFoldDB" id="A0A3M7RDZ5"/>